<evidence type="ECO:0000313" key="3">
    <source>
        <dbReference type="Proteomes" id="UP001172102"/>
    </source>
</evidence>
<dbReference type="AlphaFoldDB" id="A0AA40DGG1"/>
<accession>A0AA40DGG1</accession>
<organism evidence="2 3">
    <name type="scientific">Lasiosphaeris hirsuta</name>
    <dbReference type="NCBI Taxonomy" id="260670"/>
    <lineage>
        <taxon>Eukaryota</taxon>
        <taxon>Fungi</taxon>
        <taxon>Dikarya</taxon>
        <taxon>Ascomycota</taxon>
        <taxon>Pezizomycotina</taxon>
        <taxon>Sordariomycetes</taxon>
        <taxon>Sordariomycetidae</taxon>
        <taxon>Sordariales</taxon>
        <taxon>Lasiosphaeriaceae</taxon>
        <taxon>Lasiosphaeris</taxon>
    </lineage>
</organism>
<feature type="chain" id="PRO_5041393207" evidence="1">
    <location>
        <begin position="24"/>
        <end position="123"/>
    </location>
</feature>
<keyword evidence="3" id="KW-1185">Reference proteome</keyword>
<dbReference type="Proteomes" id="UP001172102">
    <property type="component" value="Unassembled WGS sequence"/>
</dbReference>
<keyword evidence="1" id="KW-0732">Signal</keyword>
<evidence type="ECO:0000256" key="1">
    <source>
        <dbReference type="SAM" id="SignalP"/>
    </source>
</evidence>
<feature type="signal peptide" evidence="1">
    <location>
        <begin position="1"/>
        <end position="23"/>
    </location>
</feature>
<proteinExistence type="predicted"/>
<dbReference type="PANTHER" id="PTHR35186">
    <property type="entry name" value="ANK_REP_REGION DOMAIN-CONTAINING PROTEIN"/>
    <property type="match status" value="1"/>
</dbReference>
<name>A0AA40DGG1_9PEZI</name>
<gene>
    <name evidence="2" type="ORF">B0H67DRAFT_650232</name>
</gene>
<reference evidence="2" key="1">
    <citation type="submission" date="2023-06" db="EMBL/GenBank/DDBJ databases">
        <title>Genome-scale phylogeny and comparative genomics of the fungal order Sordariales.</title>
        <authorList>
            <consortium name="Lawrence Berkeley National Laboratory"/>
            <person name="Hensen N."/>
            <person name="Bonometti L."/>
            <person name="Westerberg I."/>
            <person name="Brannstrom I.O."/>
            <person name="Guillou S."/>
            <person name="Cros-Aarteil S."/>
            <person name="Calhoun S."/>
            <person name="Haridas S."/>
            <person name="Kuo A."/>
            <person name="Mondo S."/>
            <person name="Pangilinan J."/>
            <person name="Riley R."/>
            <person name="Labutti K."/>
            <person name="Andreopoulos B."/>
            <person name="Lipzen A."/>
            <person name="Chen C."/>
            <person name="Yanf M."/>
            <person name="Daum C."/>
            <person name="Ng V."/>
            <person name="Clum A."/>
            <person name="Steindorff A."/>
            <person name="Ohm R."/>
            <person name="Martin F."/>
            <person name="Silar P."/>
            <person name="Natvig D."/>
            <person name="Lalanne C."/>
            <person name="Gautier V."/>
            <person name="Ament-Velasquez S.L."/>
            <person name="Kruys A."/>
            <person name="Hutchinson M.I."/>
            <person name="Powell A.J."/>
            <person name="Barry K."/>
            <person name="Miller A.N."/>
            <person name="Grigoriev I.V."/>
            <person name="Debuchy R."/>
            <person name="Gladieux P."/>
            <person name="Thoren M.H."/>
            <person name="Johannesson H."/>
        </authorList>
    </citation>
    <scope>NUCLEOTIDE SEQUENCE</scope>
    <source>
        <strain evidence="2">SMH4607-1</strain>
    </source>
</reference>
<protein>
    <submittedName>
        <fullName evidence="2">Uncharacterized protein</fullName>
    </submittedName>
</protein>
<evidence type="ECO:0000313" key="2">
    <source>
        <dbReference type="EMBL" id="KAK0702170.1"/>
    </source>
</evidence>
<sequence>MSGFEVAGLALGAFPLLLEAAKGLHCRYNDAQAWWQYERMLEDFIASLEEEQIKFDQILEILIDPLVDLTSNQQERLRRDPSSDLWGEPDIQSQLRRGFAGRETHLDWFMRELCGLNMALGKL</sequence>
<comment type="caution">
    <text evidence="2">The sequence shown here is derived from an EMBL/GenBank/DDBJ whole genome shotgun (WGS) entry which is preliminary data.</text>
</comment>
<dbReference type="PANTHER" id="PTHR35186:SF4">
    <property type="entry name" value="PRION-INHIBITION AND PROPAGATION HELO DOMAIN-CONTAINING PROTEIN"/>
    <property type="match status" value="1"/>
</dbReference>
<dbReference type="EMBL" id="JAUKUA010000009">
    <property type="protein sequence ID" value="KAK0702170.1"/>
    <property type="molecule type" value="Genomic_DNA"/>
</dbReference>